<dbReference type="GO" id="GO:0004713">
    <property type="term" value="F:protein tyrosine kinase activity"/>
    <property type="evidence" value="ECO:0007669"/>
    <property type="project" value="TreeGrafter"/>
</dbReference>
<evidence type="ECO:0000313" key="15">
    <source>
        <dbReference type="Proteomes" id="UP000308430"/>
    </source>
</evidence>
<dbReference type="AlphaFoldDB" id="A0A4V3WBG0"/>
<dbReference type="InterPro" id="IPR050445">
    <property type="entry name" value="Bact_polysacc_biosynth/exp"/>
</dbReference>
<evidence type="ECO:0000256" key="2">
    <source>
        <dbReference type="ARBA" id="ARBA00004756"/>
    </source>
</evidence>
<dbReference type="Pfam" id="PF02706">
    <property type="entry name" value="Wzz"/>
    <property type="match status" value="1"/>
</dbReference>
<evidence type="ECO:0000256" key="6">
    <source>
        <dbReference type="ARBA" id="ARBA00022985"/>
    </source>
</evidence>
<keyword evidence="15" id="KW-1185">Reference proteome</keyword>
<evidence type="ECO:0000256" key="3">
    <source>
        <dbReference type="ARBA" id="ARBA00022475"/>
    </source>
</evidence>
<keyword evidence="8 12" id="KW-0472">Membrane</keyword>
<evidence type="ECO:0000256" key="12">
    <source>
        <dbReference type="SAM" id="Phobius"/>
    </source>
</evidence>
<comment type="caution">
    <text evidence="14">The sequence shown here is derived from an EMBL/GenBank/DDBJ whole genome shotgun (WGS) entry which is preliminary data.</text>
</comment>
<feature type="domain" description="Polysaccharide chain length determinant N-terminal" evidence="13">
    <location>
        <begin position="13"/>
        <end position="52"/>
    </location>
</feature>
<evidence type="ECO:0000259" key="13">
    <source>
        <dbReference type="Pfam" id="PF02706"/>
    </source>
</evidence>
<dbReference type="GO" id="GO:0005886">
    <property type="term" value="C:plasma membrane"/>
    <property type="evidence" value="ECO:0007669"/>
    <property type="project" value="UniProtKB-SubCell"/>
</dbReference>
<keyword evidence="5 12" id="KW-0812">Transmembrane</keyword>
<feature type="transmembrane region" description="Helical" evidence="12">
    <location>
        <begin position="372"/>
        <end position="395"/>
    </location>
</feature>
<dbReference type="PANTHER" id="PTHR32309:SF29">
    <property type="entry name" value="CHAIN LENGTH DETERMINANT PROTEIN"/>
    <property type="match status" value="1"/>
</dbReference>
<evidence type="ECO:0000256" key="9">
    <source>
        <dbReference type="ARBA" id="ARBA00038118"/>
    </source>
</evidence>
<dbReference type="RefSeq" id="WP_136349609.1">
    <property type="nucleotide sequence ID" value="NZ_SSOC01000006.1"/>
</dbReference>
<reference evidence="14 15" key="1">
    <citation type="submission" date="2019-04" db="EMBL/GenBank/DDBJ databases">
        <title>Azoarcus nasutitermitis sp. nov. isolated from termite nest.</title>
        <authorList>
            <person name="Lin S.-Y."/>
            <person name="Hameed A."/>
            <person name="Hsu Y.-H."/>
            <person name="Young C.-C."/>
        </authorList>
    </citation>
    <scope>NUCLEOTIDE SEQUENCE [LARGE SCALE GENOMIC DNA]</scope>
    <source>
        <strain evidence="14 15">CC-YHH838</strain>
    </source>
</reference>
<evidence type="ECO:0000256" key="8">
    <source>
        <dbReference type="ARBA" id="ARBA00023136"/>
    </source>
</evidence>
<dbReference type="EMBL" id="SSOC01000006">
    <property type="protein sequence ID" value="THF63129.1"/>
    <property type="molecule type" value="Genomic_DNA"/>
</dbReference>
<dbReference type="OrthoDB" id="8526417at2"/>
<name>A0A4V3WBG0_9RHOO</name>
<comment type="similarity">
    <text evidence="9">Belongs to the WzzB/Cld/Rol family.</text>
</comment>
<comment type="pathway">
    <text evidence="2">Bacterial outer membrane biogenesis; lipopolysaccharide biosynthesis.</text>
</comment>
<keyword evidence="6" id="KW-0448">Lipopolysaccharide biosynthesis</keyword>
<dbReference type="Proteomes" id="UP000308430">
    <property type="component" value="Unassembled WGS sequence"/>
</dbReference>
<evidence type="ECO:0000313" key="14">
    <source>
        <dbReference type="EMBL" id="THF63129.1"/>
    </source>
</evidence>
<keyword evidence="7 12" id="KW-1133">Transmembrane helix</keyword>
<comment type="subcellular location">
    <subcellularLocation>
        <location evidence="1">Cell inner membrane</location>
        <topology evidence="1">Multi-pass membrane protein</topology>
    </subcellularLocation>
</comment>
<dbReference type="GO" id="GO:0009103">
    <property type="term" value="P:lipopolysaccharide biosynthetic process"/>
    <property type="evidence" value="ECO:0007669"/>
    <property type="project" value="UniProtKB-KW"/>
</dbReference>
<proteinExistence type="inferred from homology"/>
<organism evidence="14 15">
    <name type="scientific">Pseudothauera nasutitermitis</name>
    <dbReference type="NCBI Taxonomy" id="2565930"/>
    <lineage>
        <taxon>Bacteria</taxon>
        <taxon>Pseudomonadati</taxon>
        <taxon>Pseudomonadota</taxon>
        <taxon>Betaproteobacteria</taxon>
        <taxon>Rhodocyclales</taxon>
        <taxon>Zoogloeaceae</taxon>
        <taxon>Pseudothauera</taxon>
    </lineage>
</organism>
<dbReference type="PANTHER" id="PTHR32309">
    <property type="entry name" value="TYROSINE-PROTEIN KINASE"/>
    <property type="match status" value="1"/>
</dbReference>
<evidence type="ECO:0000256" key="10">
    <source>
        <dbReference type="ARBA" id="ARBA00039982"/>
    </source>
</evidence>
<keyword evidence="4" id="KW-0997">Cell inner membrane</keyword>
<evidence type="ECO:0000256" key="11">
    <source>
        <dbReference type="ARBA" id="ARBA00042235"/>
    </source>
</evidence>
<dbReference type="InterPro" id="IPR003856">
    <property type="entry name" value="LPS_length_determ_N"/>
</dbReference>
<gene>
    <name evidence="14" type="ORF">E6C76_17945</name>
</gene>
<evidence type="ECO:0000256" key="4">
    <source>
        <dbReference type="ARBA" id="ARBA00022519"/>
    </source>
</evidence>
<evidence type="ECO:0000256" key="1">
    <source>
        <dbReference type="ARBA" id="ARBA00004429"/>
    </source>
</evidence>
<sequence>MQNTRPAAQTYDDEIDLRQLVGVLWRQKGIIAVSTLACATLGAGASLLSAKYVSEGLFLIPRTVSTDSYNQDVTVAQSITVDAFKRYESAFSNMPRMTAFLQEYADAQGSAVTALLRLGDASDGLSGAIRPEFAFTDKDARVFGVKGTPSDALIGIRLRYEAREPSGSMPVVLLAEYVRDTIIRVDMETVTLEQCARHRSREQVLRNAQIANDFAISQEEKRAATLRDIITRNPGAAASDNRQIVSLEKGSERFLSPAAQLVAAEIQIADMKLAEIRRERDRITSALKRDYYCQAQQTLQKPTTGRAFLEELKRIQAAVFQNQDKTIDIVEQTWNELDVKRENWANTYLQGMRFIASPEGAEVKERKPGLKLGIVLGGLLGGMLGMFIALVRAWWRSDQDETTGKA</sequence>
<evidence type="ECO:0000256" key="5">
    <source>
        <dbReference type="ARBA" id="ARBA00022692"/>
    </source>
</evidence>
<evidence type="ECO:0000256" key="7">
    <source>
        <dbReference type="ARBA" id="ARBA00022989"/>
    </source>
</evidence>
<accession>A0A4V3WBG0</accession>
<protein>
    <recommendedName>
        <fullName evidence="10">Chain length determinant protein</fullName>
    </recommendedName>
    <alternativeName>
        <fullName evidence="11">Polysaccharide antigen chain regulator</fullName>
    </alternativeName>
</protein>
<keyword evidence="3" id="KW-1003">Cell membrane</keyword>